<dbReference type="AlphaFoldDB" id="A0A844GSB6"/>
<protein>
    <submittedName>
        <fullName evidence="2">DUF2887 domain-containing protein</fullName>
    </submittedName>
</protein>
<evidence type="ECO:0000313" key="3">
    <source>
        <dbReference type="Proteomes" id="UP000437131"/>
    </source>
</evidence>
<dbReference type="PANTHER" id="PTHR35586">
    <property type="entry name" value="SLL1691 PROTEIN"/>
    <property type="match status" value="1"/>
</dbReference>
<dbReference type="InterPro" id="IPR025587">
    <property type="entry name" value="DUF4351"/>
</dbReference>
<gene>
    <name evidence="2" type="ORF">GGC33_08005</name>
</gene>
<comment type="caution">
    <text evidence="2">The sequence shown here is derived from an EMBL/GenBank/DDBJ whole genome shotgun (WGS) entry which is preliminary data.</text>
</comment>
<sequence>MKTDKLFYQIFINQPSLINELLPEIPSNCQFEYTAPVVKDTEFRLDGLLTPLSDDKNIPLVFLEAQMQKDIKFYHRYFAEIFLYLSQYEIKRPWKGLLILKNKNNDLGSEVPYQILLNNNITRLYLEELSNIEKLSPNLALLRLIVSPNSEIKHLGNLVLSSAKTEEDFQRQFTLIEAILKSKLPQLKTEDILTMFDLKTATMPKLDAYETLVKYWQDKAKEEGIQKGLEEGIQKGLEEGIQKGLEEGIQKGLEEGIQKGLEEGIQKGLEEGEANLLIRQLNRRFGSLTDNQKQKVRSLSIPQLESLAEDLFDFENISDFEKWLEKVS</sequence>
<accession>A0A844GSB6</accession>
<proteinExistence type="predicted"/>
<evidence type="ECO:0000313" key="2">
    <source>
        <dbReference type="EMBL" id="MTF38870.1"/>
    </source>
</evidence>
<dbReference type="Pfam" id="PF11103">
    <property type="entry name" value="DUF2887"/>
    <property type="match status" value="1"/>
</dbReference>
<dbReference type="PANTHER" id="PTHR35586:SF2">
    <property type="entry name" value="SLL1542 PROTEIN"/>
    <property type="match status" value="1"/>
</dbReference>
<dbReference type="Pfam" id="PF14261">
    <property type="entry name" value="DUF4351"/>
    <property type="match status" value="1"/>
</dbReference>
<dbReference type="Proteomes" id="UP000437131">
    <property type="component" value="Unassembled WGS sequence"/>
</dbReference>
<dbReference type="RefSeq" id="WP_155083698.1">
    <property type="nucleotide sequence ID" value="NZ_WMIA01000008.1"/>
</dbReference>
<dbReference type="EMBL" id="WMIA01000008">
    <property type="protein sequence ID" value="MTF38870.1"/>
    <property type="molecule type" value="Genomic_DNA"/>
</dbReference>
<organism evidence="2 3">
    <name type="scientific">Cyanobacterium aponinum 0216</name>
    <dbReference type="NCBI Taxonomy" id="2676140"/>
    <lineage>
        <taxon>Bacteria</taxon>
        <taxon>Bacillati</taxon>
        <taxon>Cyanobacteriota</taxon>
        <taxon>Cyanophyceae</taxon>
        <taxon>Oscillatoriophycideae</taxon>
        <taxon>Chroococcales</taxon>
        <taxon>Geminocystaceae</taxon>
        <taxon>Cyanobacterium</taxon>
    </lineage>
</organism>
<evidence type="ECO:0000259" key="1">
    <source>
        <dbReference type="Pfam" id="PF14261"/>
    </source>
</evidence>
<reference evidence="2 3" key="1">
    <citation type="submission" date="2019-11" db="EMBL/GenBank/DDBJ databases">
        <title>Isolation of a new High Light Tolerant Cyanobacteria.</title>
        <authorList>
            <person name="Dobson Z."/>
            <person name="Vaughn N."/>
            <person name="Vaughn M."/>
            <person name="Fromme P."/>
            <person name="Mazor Y."/>
        </authorList>
    </citation>
    <scope>NUCLEOTIDE SEQUENCE [LARGE SCALE GENOMIC DNA]</scope>
    <source>
        <strain evidence="2 3">0216</strain>
    </source>
</reference>
<feature type="domain" description="DUF4351" evidence="1">
    <location>
        <begin position="266"/>
        <end position="324"/>
    </location>
</feature>
<dbReference type="InterPro" id="IPR022573">
    <property type="entry name" value="DUF2887"/>
</dbReference>
<name>A0A844GSB6_9CHRO</name>